<dbReference type="Proteomes" id="UP000001982">
    <property type="component" value="Chromosome"/>
</dbReference>
<keyword evidence="8 11" id="KW-1133">Transmembrane helix</keyword>
<comment type="subcellular location">
    <subcellularLocation>
        <location evidence="2">Membrane</location>
        <topology evidence="2">Multi-pass membrane protein</topology>
    </subcellularLocation>
</comment>
<dbReference type="EMBL" id="CP000302">
    <property type="protein sequence ID" value="ABE54089.1"/>
    <property type="molecule type" value="Genomic_DNA"/>
</dbReference>
<evidence type="ECO:0000256" key="7">
    <source>
        <dbReference type="ARBA" id="ARBA00022777"/>
    </source>
</evidence>
<dbReference type="InterPro" id="IPR003661">
    <property type="entry name" value="HisK_dim/P_dom"/>
</dbReference>
<evidence type="ECO:0000256" key="8">
    <source>
        <dbReference type="ARBA" id="ARBA00022989"/>
    </source>
</evidence>
<keyword evidence="14" id="KW-1185">Reference proteome</keyword>
<dbReference type="PANTHER" id="PTHR45436">
    <property type="entry name" value="SENSOR HISTIDINE KINASE YKOH"/>
    <property type="match status" value="1"/>
</dbReference>
<dbReference type="HOGENOM" id="CLU_000445_89_37_6"/>
<dbReference type="PANTHER" id="PTHR45436:SF15">
    <property type="entry name" value="SENSOR HISTIDINE KINASE CUSS"/>
    <property type="match status" value="1"/>
</dbReference>
<evidence type="ECO:0000256" key="9">
    <source>
        <dbReference type="ARBA" id="ARBA00023012"/>
    </source>
</evidence>
<evidence type="ECO:0000313" key="13">
    <source>
        <dbReference type="EMBL" id="ABE54089.1"/>
    </source>
</evidence>
<feature type="transmembrane region" description="Helical" evidence="11">
    <location>
        <begin position="173"/>
        <end position="195"/>
    </location>
</feature>
<proteinExistence type="predicted"/>
<dbReference type="InterPro" id="IPR036890">
    <property type="entry name" value="HATPase_C_sf"/>
</dbReference>
<dbReference type="GO" id="GO:0005886">
    <property type="term" value="C:plasma membrane"/>
    <property type="evidence" value="ECO:0007669"/>
    <property type="project" value="TreeGrafter"/>
</dbReference>
<dbReference type="SUPFAM" id="SSF47384">
    <property type="entry name" value="Homodimeric domain of signal transducing histidine kinase"/>
    <property type="match status" value="1"/>
</dbReference>
<evidence type="ECO:0000256" key="4">
    <source>
        <dbReference type="ARBA" id="ARBA00022553"/>
    </source>
</evidence>
<evidence type="ECO:0000256" key="1">
    <source>
        <dbReference type="ARBA" id="ARBA00000085"/>
    </source>
</evidence>
<keyword evidence="7" id="KW-0418">Kinase</keyword>
<dbReference type="SMART" id="SM00387">
    <property type="entry name" value="HATPase_c"/>
    <property type="match status" value="1"/>
</dbReference>
<evidence type="ECO:0000256" key="3">
    <source>
        <dbReference type="ARBA" id="ARBA00012438"/>
    </source>
</evidence>
<evidence type="ECO:0000256" key="11">
    <source>
        <dbReference type="SAM" id="Phobius"/>
    </source>
</evidence>
<reference evidence="13 14" key="1">
    <citation type="submission" date="2006-03" db="EMBL/GenBank/DDBJ databases">
        <title>Complete sequence of Shewanella denitrificans OS217.</title>
        <authorList>
            <consortium name="US DOE Joint Genome Institute"/>
            <person name="Copeland A."/>
            <person name="Lucas S."/>
            <person name="Lapidus A."/>
            <person name="Barry K."/>
            <person name="Detter J.C."/>
            <person name="Glavina del Rio T."/>
            <person name="Hammon N."/>
            <person name="Israni S."/>
            <person name="Dalin E."/>
            <person name="Tice H."/>
            <person name="Pitluck S."/>
            <person name="Brettin T."/>
            <person name="Bruce D."/>
            <person name="Han C."/>
            <person name="Tapia R."/>
            <person name="Gilna P."/>
            <person name="Kiss H."/>
            <person name="Schmutz J."/>
            <person name="Larimer F."/>
            <person name="Land M."/>
            <person name="Hauser L."/>
            <person name="Kyrpides N."/>
            <person name="Lykidis A."/>
            <person name="Richardson P."/>
        </authorList>
    </citation>
    <scope>NUCLEOTIDE SEQUENCE [LARGE SCALE GENOMIC DNA]</scope>
    <source>
        <strain evidence="14">OS217 / ATCC BAA-1090 / DSM 15013</strain>
    </source>
</reference>
<dbReference type="GO" id="GO:0000155">
    <property type="term" value="F:phosphorelay sensor kinase activity"/>
    <property type="evidence" value="ECO:0007669"/>
    <property type="project" value="InterPro"/>
</dbReference>
<dbReference type="KEGG" id="sdn:Sden_0799"/>
<dbReference type="Gene3D" id="1.10.287.130">
    <property type="match status" value="1"/>
</dbReference>
<keyword evidence="10 11" id="KW-0472">Membrane</keyword>
<evidence type="ECO:0000259" key="12">
    <source>
        <dbReference type="PROSITE" id="PS50109"/>
    </source>
</evidence>
<keyword evidence="6 11" id="KW-0812">Transmembrane</keyword>
<dbReference type="InterPro" id="IPR003594">
    <property type="entry name" value="HATPase_dom"/>
</dbReference>
<organism evidence="13 14">
    <name type="scientific">Shewanella denitrificans (strain OS217 / ATCC BAA-1090 / DSM 15013)</name>
    <dbReference type="NCBI Taxonomy" id="318161"/>
    <lineage>
        <taxon>Bacteria</taxon>
        <taxon>Pseudomonadati</taxon>
        <taxon>Pseudomonadota</taxon>
        <taxon>Gammaproteobacteria</taxon>
        <taxon>Alteromonadales</taxon>
        <taxon>Shewanellaceae</taxon>
        <taxon>Shewanella</taxon>
    </lineage>
</organism>
<feature type="transmembrane region" description="Helical" evidence="11">
    <location>
        <begin position="9"/>
        <end position="29"/>
    </location>
</feature>
<dbReference type="GO" id="GO:0005524">
    <property type="term" value="F:ATP binding"/>
    <property type="evidence" value="ECO:0007669"/>
    <property type="project" value="UniProtKB-KW"/>
</dbReference>
<dbReference type="Pfam" id="PF02518">
    <property type="entry name" value="HATPase_c"/>
    <property type="match status" value="1"/>
</dbReference>
<dbReference type="InterPro" id="IPR005467">
    <property type="entry name" value="His_kinase_dom"/>
</dbReference>
<keyword evidence="13" id="KW-0067">ATP-binding</keyword>
<dbReference type="AlphaFoldDB" id="Q12R37"/>
<keyword evidence="5" id="KW-0808">Transferase</keyword>
<gene>
    <name evidence="13" type="ordered locus">Sden_0799</name>
</gene>
<evidence type="ECO:0000256" key="5">
    <source>
        <dbReference type="ARBA" id="ARBA00022679"/>
    </source>
</evidence>
<evidence type="ECO:0000256" key="2">
    <source>
        <dbReference type="ARBA" id="ARBA00004141"/>
    </source>
</evidence>
<dbReference type="RefSeq" id="WP_011495254.1">
    <property type="nucleotide sequence ID" value="NC_007954.1"/>
</dbReference>
<comment type="catalytic activity">
    <reaction evidence="1">
        <text>ATP + protein L-histidine = ADP + protein N-phospho-L-histidine.</text>
        <dbReference type="EC" id="2.7.13.3"/>
    </reaction>
</comment>
<dbReference type="SMART" id="SM00388">
    <property type="entry name" value="HisKA"/>
    <property type="match status" value="1"/>
</dbReference>
<protein>
    <recommendedName>
        <fullName evidence="3">histidine kinase</fullName>
        <ecNumber evidence="3">2.7.13.3</ecNumber>
    </recommendedName>
</protein>
<sequence length="493" mass="55551">MTIKSIKHTLVNTMTYAISAIVVIVFLAIDINIDNWIDKEFDAALTNKANYLKTLVKVTDPQLSLVEFDFADEFMPEFSLPSDGEYFQLWQGEKEFERSDSLLKFEKANLIKPQQALNSSEFYDVTLPDGRSGRAIVSTFTPQIPLDEDRQAQQLITPMQLTLAISNEELSNILIIIDTSMALGLVAMIVLIRLLMMKVIDTGLRPLNQLNQQLKSANIKDDLSPFTVADDEFIEIEPIKNELNRFTRLNQQHLLNEKRITADIAHELKTPISELINLTEMHIRYPDDVRISATYGQDVLSISLKMKHIVSNLLLLQQAAAGSIHMERVEINLPEAIAQIMKELINKHPKVHSRLKIDDKLMGMSCYLDAFSIHCILSNLIDNALFYSPANSEVAIRLKPVQQQGPLQGVCIEIENQLAASLNDDELEKLTMPLYQVETSRTNPDRHGLGLSIVDKIAKANGMDFSFHKTAETRLMFSLIIPNIAEAASTPSH</sequence>
<keyword evidence="9" id="KW-0902">Two-component regulatory system</keyword>
<dbReference type="Gene3D" id="3.30.565.10">
    <property type="entry name" value="Histidine kinase-like ATPase, C-terminal domain"/>
    <property type="match status" value="1"/>
</dbReference>
<dbReference type="SUPFAM" id="SSF55874">
    <property type="entry name" value="ATPase domain of HSP90 chaperone/DNA topoisomerase II/histidine kinase"/>
    <property type="match status" value="1"/>
</dbReference>
<dbReference type="PROSITE" id="PS50109">
    <property type="entry name" value="HIS_KIN"/>
    <property type="match status" value="1"/>
</dbReference>
<evidence type="ECO:0000313" key="14">
    <source>
        <dbReference type="Proteomes" id="UP000001982"/>
    </source>
</evidence>
<name>Q12R37_SHEDO</name>
<dbReference type="STRING" id="318161.Sden_0799"/>
<dbReference type="InterPro" id="IPR050428">
    <property type="entry name" value="TCS_sensor_his_kinase"/>
</dbReference>
<accession>Q12R37</accession>
<keyword evidence="13" id="KW-0547">Nucleotide-binding</keyword>
<keyword evidence="4" id="KW-0597">Phosphoprotein</keyword>
<evidence type="ECO:0000256" key="6">
    <source>
        <dbReference type="ARBA" id="ARBA00022692"/>
    </source>
</evidence>
<dbReference type="eggNOG" id="COG0642">
    <property type="taxonomic scope" value="Bacteria"/>
</dbReference>
<dbReference type="CDD" id="cd00075">
    <property type="entry name" value="HATPase"/>
    <property type="match status" value="1"/>
</dbReference>
<dbReference type="InterPro" id="IPR036097">
    <property type="entry name" value="HisK_dim/P_sf"/>
</dbReference>
<dbReference type="EC" id="2.7.13.3" evidence="3"/>
<dbReference type="CDD" id="cd00082">
    <property type="entry name" value="HisKA"/>
    <property type="match status" value="1"/>
</dbReference>
<feature type="domain" description="Histidine kinase" evidence="12">
    <location>
        <begin position="263"/>
        <end position="485"/>
    </location>
</feature>
<evidence type="ECO:0000256" key="10">
    <source>
        <dbReference type="ARBA" id="ARBA00023136"/>
    </source>
</evidence>